<evidence type="ECO:0000313" key="1">
    <source>
        <dbReference type="EMBL" id="OWK34072.1"/>
    </source>
</evidence>
<dbReference type="EMBL" id="NBBI01000001">
    <property type="protein sequence ID" value="OWK34072.1"/>
    <property type="molecule type" value="Genomic_DNA"/>
</dbReference>
<proteinExistence type="predicted"/>
<evidence type="ECO:0008006" key="3">
    <source>
        <dbReference type="Google" id="ProtNLM"/>
    </source>
</evidence>
<keyword evidence="2" id="KW-1185">Reference proteome</keyword>
<reference evidence="1 2" key="1">
    <citation type="submission" date="2017-03" db="EMBL/GenBank/DDBJ databases">
        <title>Genome sequence of Sphingomonas dokdonensis DSM 21029.</title>
        <authorList>
            <person name="Poehlein A."/>
            <person name="Wuebbeler J.H."/>
            <person name="Steinbuechel A."/>
            <person name="Daniel R."/>
        </authorList>
    </citation>
    <scope>NUCLEOTIDE SEQUENCE [LARGE SCALE GENOMIC DNA]</scope>
    <source>
        <strain evidence="1 2">DSM 21029</strain>
    </source>
</reference>
<protein>
    <recommendedName>
        <fullName evidence="3">Lipoprotein</fullName>
    </recommendedName>
</protein>
<accession>A0A245ZWH4</accession>
<dbReference type="PROSITE" id="PS51257">
    <property type="entry name" value="PROKAR_LIPOPROTEIN"/>
    <property type="match status" value="1"/>
</dbReference>
<sequence>MVFPMKSFVPIFLSLIPLAAVVGACVAVP</sequence>
<gene>
    <name evidence="1" type="ORF">SPDO_09620</name>
</gene>
<dbReference type="Proteomes" id="UP000197290">
    <property type="component" value="Unassembled WGS sequence"/>
</dbReference>
<name>A0A245ZWH4_9SPHN</name>
<comment type="caution">
    <text evidence="1">The sequence shown here is derived from an EMBL/GenBank/DDBJ whole genome shotgun (WGS) entry which is preliminary data.</text>
</comment>
<dbReference type="AlphaFoldDB" id="A0A245ZWH4"/>
<evidence type="ECO:0000313" key="2">
    <source>
        <dbReference type="Proteomes" id="UP000197290"/>
    </source>
</evidence>
<organism evidence="1 2">
    <name type="scientific">Sphingomonas dokdonensis</name>
    <dbReference type="NCBI Taxonomy" id="344880"/>
    <lineage>
        <taxon>Bacteria</taxon>
        <taxon>Pseudomonadati</taxon>
        <taxon>Pseudomonadota</taxon>
        <taxon>Alphaproteobacteria</taxon>
        <taxon>Sphingomonadales</taxon>
        <taxon>Sphingomonadaceae</taxon>
        <taxon>Sphingomonas</taxon>
    </lineage>
</organism>